<evidence type="ECO:0000313" key="2">
    <source>
        <dbReference type="EMBL" id="MBV4358802.1"/>
    </source>
</evidence>
<dbReference type="AlphaFoldDB" id="A0A9E2W8W8"/>
<name>A0A9E2W8W8_9BACT</name>
<keyword evidence="1" id="KW-0812">Transmembrane</keyword>
<keyword evidence="1" id="KW-1133">Transmembrane helix</keyword>
<keyword evidence="3" id="KW-1185">Reference proteome</keyword>
<dbReference type="RefSeq" id="WP_217792521.1">
    <property type="nucleotide sequence ID" value="NZ_JAHSPG010000013.1"/>
</dbReference>
<keyword evidence="1" id="KW-0472">Membrane</keyword>
<dbReference type="Proteomes" id="UP000812270">
    <property type="component" value="Unassembled WGS sequence"/>
</dbReference>
<sequence length="129" mass="15118">MKLFRKKNEKATMESVWENAARKLDILLKRIAAYLNSQVNTWSNFLKWSALVLFVVQWLAIIALIIYTGNDKTSTKELQDTSIRFNSPAKYDSIDRLLRNGQLNNTEEQLERYIDSLNLLYDSLQRTTQ</sequence>
<feature type="transmembrane region" description="Helical" evidence="1">
    <location>
        <begin position="45"/>
        <end position="67"/>
    </location>
</feature>
<proteinExistence type="predicted"/>
<evidence type="ECO:0000313" key="3">
    <source>
        <dbReference type="Proteomes" id="UP000812270"/>
    </source>
</evidence>
<evidence type="ECO:0000256" key="1">
    <source>
        <dbReference type="SAM" id="Phobius"/>
    </source>
</evidence>
<reference evidence="2" key="1">
    <citation type="submission" date="2021-06" db="EMBL/GenBank/DDBJ databases">
        <authorList>
            <person name="Huq M.A."/>
        </authorList>
    </citation>
    <scope>NUCLEOTIDE SEQUENCE</scope>
    <source>
        <strain evidence="2">MAH-26</strain>
    </source>
</reference>
<gene>
    <name evidence="2" type="ORF">KTO63_16675</name>
</gene>
<organism evidence="2 3">
    <name type="scientific">Pinibacter aurantiacus</name>
    <dbReference type="NCBI Taxonomy" id="2851599"/>
    <lineage>
        <taxon>Bacteria</taxon>
        <taxon>Pseudomonadati</taxon>
        <taxon>Bacteroidota</taxon>
        <taxon>Chitinophagia</taxon>
        <taxon>Chitinophagales</taxon>
        <taxon>Chitinophagaceae</taxon>
        <taxon>Pinibacter</taxon>
    </lineage>
</organism>
<accession>A0A9E2W8W8</accession>
<protein>
    <submittedName>
        <fullName evidence="2">Uncharacterized protein</fullName>
    </submittedName>
</protein>
<comment type="caution">
    <text evidence="2">The sequence shown here is derived from an EMBL/GenBank/DDBJ whole genome shotgun (WGS) entry which is preliminary data.</text>
</comment>
<dbReference type="EMBL" id="JAHSPG010000013">
    <property type="protein sequence ID" value="MBV4358802.1"/>
    <property type="molecule type" value="Genomic_DNA"/>
</dbReference>